<name>A0A644XZ00_9ZZZZ</name>
<feature type="transmembrane region" description="Helical" evidence="1">
    <location>
        <begin position="371"/>
        <end position="388"/>
    </location>
</feature>
<keyword evidence="1" id="KW-0472">Membrane</keyword>
<sequence>MSSMFTALVFWLMLKWEEDADDPRAFRWIILIAFLVGLSIGVHLLNILTIPALVMIYYYRRYDVTKKGVFYALLISLILLATMFYILIPGMVWLAGHFELFFINDIGLPFNSGTIIFFALLIGLIVLGLNYSRKKGKVVLNTIVLSFTFLMIGYSTFFILIIRSNANTPINENSPRDAISLLAYLNREQYGETPLFTGQYFNAPLNQSKDWRDASPIYEKDVEKGKYVVTDARENSRPTYNKKYTTFFPRMWSSQENHHIAAYLEWGGISEKSVYKSVPTTSQGDKIYTQAEPKNPPTFGENLRFFLTYQVGHMYFRYFFWNFVGRQNDIQGHGSPTDGNWYCGIPVIDRMHLGNQEMVPDHMKSNKGNNSFYFLPLILGIVGLFFHLNKHSKDTLIVTLLFLMTGLAIVIYLNQYPYQPRERDYAYAGSFYAFAIWIGLGVMALAQLLKKLFKEGIIAPVAATLIALLLVPAIMASEGWDDHNRGDRYTARDFAKNYLASCAPNAILFTNGDNDTFPLWYVQEVEGYRTDVRVVNLSLFNTDWYADQMKRKAYDSDPVPISMNHKEYRQGVRDIVYLLQDKDLGYVNIKDLFDILHNNPAKLQQKVREYTLDFFPSRNFYIPVDTNKVVENGTIPASWKADATDSLNWTINRNIIQKNTLFCLDILAHFNWDRPIYFAITTGDDAYMGLEDYFSLEGLVYRLVPVKTINPDGATGRVNTEVMYDNMMNKFVWGNLTGKGVYLDETNLRMCMNFRNNFARLAMALLDEGQQADGSFVPEKKQKAVAVLDRCMEVLPESAVPYNYFVLPVAEAYYRAGEMEKGNTIMSRLVDLYDSDLAYYFSLDKRRSEQVNFDKRQALYILQRIMVLSQQLKQDELYKKVEPVFGKYYSLYAGVPYQSPQQTAPETAKDSQ</sequence>
<dbReference type="Pfam" id="PF11028">
    <property type="entry name" value="TMEM260-like"/>
    <property type="match status" value="1"/>
</dbReference>
<feature type="transmembrane region" description="Helical" evidence="1">
    <location>
        <begin position="108"/>
        <end position="131"/>
    </location>
</feature>
<feature type="transmembrane region" description="Helical" evidence="1">
    <location>
        <begin position="69"/>
        <end position="88"/>
    </location>
</feature>
<dbReference type="EMBL" id="VSSQ01003599">
    <property type="protein sequence ID" value="MPM21485.1"/>
    <property type="molecule type" value="Genomic_DNA"/>
</dbReference>
<comment type="caution">
    <text evidence="2">The sequence shown here is derived from an EMBL/GenBank/DDBJ whole genome shotgun (WGS) entry which is preliminary data.</text>
</comment>
<evidence type="ECO:0000256" key="1">
    <source>
        <dbReference type="SAM" id="Phobius"/>
    </source>
</evidence>
<protein>
    <recommendedName>
        <fullName evidence="3">DUF2723 domain-containing protein</fullName>
    </recommendedName>
</protein>
<evidence type="ECO:0008006" key="3">
    <source>
        <dbReference type="Google" id="ProtNLM"/>
    </source>
</evidence>
<feature type="transmembrane region" description="Helical" evidence="1">
    <location>
        <begin position="30"/>
        <end position="57"/>
    </location>
</feature>
<reference evidence="2" key="1">
    <citation type="submission" date="2019-08" db="EMBL/GenBank/DDBJ databases">
        <authorList>
            <person name="Kucharzyk K."/>
            <person name="Murdoch R.W."/>
            <person name="Higgins S."/>
            <person name="Loffler F."/>
        </authorList>
    </citation>
    <scope>NUCLEOTIDE SEQUENCE</scope>
</reference>
<keyword evidence="1" id="KW-1133">Transmembrane helix</keyword>
<dbReference type="AlphaFoldDB" id="A0A644XZ00"/>
<organism evidence="2">
    <name type="scientific">bioreactor metagenome</name>
    <dbReference type="NCBI Taxonomy" id="1076179"/>
    <lineage>
        <taxon>unclassified sequences</taxon>
        <taxon>metagenomes</taxon>
        <taxon>ecological metagenomes</taxon>
    </lineage>
</organism>
<dbReference type="PANTHER" id="PTHR16214">
    <property type="entry name" value="TRANSMEMBRANE PROTEIN 260"/>
    <property type="match status" value="1"/>
</dbReference>
<feature type="transmembrane region" description="Helical" evidence="1">
    <location>
        <begin position="425"/>
        <end position="445"/>
    </location>
</feature>
<dbReference type="PANTHER" id="PTHR16214:SF3">
    <property type="entry name" value="TRANSMEMBRANE PROTEIN 260"/>
    <property type="match status" value="1"/>
</dbReference>
<gene>
    <name evidence="2" type="ORF">SDC9_67929</name>
</gene>
<accession>A0A644XZ00</accession>
<proteinExistence type="predicted"/>
<feature type="transmembrane region" description="Helical" evidence="1">
    <location>
        <begin position="138"/>
        <end position="162"/>
    </location>
</feature>
<feature type="transmembrane region" description="Helical" evidence="1">
    <location>
        <begin position="395"/>
        <end position="413"/>
    </location>
</feature>
<dbReference type="InterPro" id="IPR021280">
    <property type="entry name" value="TMEM260-like"/>
</dbReference>
<keyword evidence="1" id="KW-0812">Transmembrane</keyword>
<dbReference type="InterPro" id="IPR052724">
    <property type="entry name" value="GT117_domain-containing"/>
</dbReference>
<feature type="transmembrane region" description="Helical" evidence="1">
    <location>
        <begin position="457"/>
        <end position="475"/>
    </location>
</feature>
<evidence type="ECO:0000313" key="2">
    <source>
        <dbReference type="EMBL" id="MPM21485.1"/>
    </source>
</evidence>